<dbReference type="InterPro" id="IPR011330">
    <property type="entry name" value="Glyco_hydro/deAcase_b/a-brl"/>
</dbReference>
<sequence>MSDSSRRLCRQSNECESNMECFNGECRCRPDSSETSDGRCIIRVRSVPPDSQCGQMRDAPYIPSRGQTHNHVAKGHPNRPLVIRVKAETLQRCPRDGSCRLPKCFCSQSGMEIPNQLSASEVPQMVLLTFNDPITDQSIKIFKSVFDGRFRNPNGCPVKATFFVSHEWNNYDQTQWLRSRGHEIAVNSFSAENLTVASPSRWHQELNGMKEALRQFSYIRKDDIIGFRAPYLSLGGENQFAAMVRNGFRFESTMRTNGQPYWPQTLGYSVAWNCSGMGCPRKPYPSIWEIPIGSIEVVAGDQKPRSIVDIIQSKDTSESVATRLFNNFLRYYNYNRAPFVLEMDKRFLEALPEGGAVIAVEKFLEKVLNVSDVYVVSASQLIAWMETPARLTKIHNFNAWKCSNPYENYFRPCENPSTCAFTCERGESHAFRVCGSCPRAYPVLGDPLGSGHHTRIH</sequence>
<dbReference type="PANTHER" id="PTHR45985:SF3">
    <property type="entry name" value="CHITIN DEACETYLASE-LIKE 4"/>
    <property type="match status" value="1"/>
</dbReference>
<dbReference type="SUPFAM" id="SSF88713">
    <property type="entry name" value="Glycoside hydrolase/deacetylase"/>
    <property type="match status" value="1"/>
</dbReference>
<evidence type="ECO:0000259" key="1">
    <source>
        <dbReference type="Pfam" id="PF01522"/>
    </source>
</evidence>
<reference evidence="2 3" key="1">
    <citation type="submission" date="2024-08" db="EMBL/GenBank/DDBJ databases">
        <title>Gnathostoma spinigerum genome.</title>
        <authorList>
            <person name="Gonzalez-Bertolin B."/>
            <person name="Monzon S."/>
            <person name="Zaballos A."/>
            <person name="Jimenez P."/>
            <person name="Dekumyoy P."/>
            <person name="Varona S."/>
            <person name="Cuesta I."/>
            <person name="Sumanam S."/>
            <person name="Adisakwattana P."/>
            <person name="Gasser R.B."/>
            <person name="Hernandez-Gonzalez A."/>
            <person name="Young N.D."/>
            <person name="Perteguer M.J."/>
        </authorList>
    </citation>
    <scope>NUCLEOTIDE SEQUENCE [LARGE SCALE GENOMIC DNA]</scope>
    <source>
        <strain evidence="2">AL3</strain>
        <tissue evidence="2">Liver</tissue>
    </source>
</reference>
<comment type="caution">
    <text evidence="2">The sequence shown here is derived from an EMBL/GenBank/DDBJ whole genome shotgun (WGS) entry which is preliminary data.</text>
</comment>
<dbReference type="InterPro" id="IPR002509">
    <property type="entry name" value="NODB_dom"/>
</dbReference>
<accession>A0ABD6EP28</accession>
<dbReference type="Proteomes" id="UP001608902">
    <property type="component" value="Unassembled WGS sequence"/>
</dbReference>
<dbReference type="InterPro" id="IPR052740">
    <property type="entry name" value="CE4"/>
</dbReference>
<dbReference type="PANTHER" id="PTHR45985">
    <property type="match status" value="1"/>
</dbReference>
<feature type="domain" description="NodB homology" evidence="1">
    <location>
        <begin position="158"/>
        <end position="234"/>
    </location>
</feature>
<dbReference type="Pfam" id="PF01522">
    <property type="entry name" value="Polysacc_deac_1"/>
    <property type="match status" value="1"/>
</dbReference>
<dbReference type="EMBL" id="JBGFUD010007734">
    <property type="protein sequence ID" value="MFH4981713.1"/>
    <property type="molecule type" value="Genomic_DNA"/>
</dbReference>
<evidence type="ECO:0000313" key="2">
    <source>
        <dbReference type="EMBL" id="MFH4981713.1"/>
    </source>
</evidence>
<dbReference type="AlphaFoldDB" id="A0ABD6EP28"/>
<dbReference type="Gene3D" id="3.20.20.370">
    <property type="entry name" value="Glycoside hydrolase/deacetylase"/>
    <property type="match status" value="1"/>
</dbReference>
<proteinExistence type="predicted"/>
<name>A0ABD6EP28_9BILA</name>
<keyword evidence="3" id="KW-1185">Reference proteome</keyword>
<gene>
    <name evidence="2" type="ORF">AB6A40_008422</name>
</gene>
<protein>
    <recommendedName>
        <fullName evidence="1">NodB homology domain-containing protein</fullName>
    </recommendedName>
</protein>
<organism evidence="2 3">
    <name type="scientific">Gnathostoma spinigerum</name>
    <dbReference type="NCBI Taxonomy" id="75299"/>
    <lineage>
        <taxon>Eukaryota</taxon>
        <taxon>Metazoa</taxon>
        <taxon>Ecdysozoa</taxon>
        <taxon>Nematoda</taxon>
        <taxon>Chromadorea</taxon>
        <taxon>Rhabditida</taxon>
        <taxon>Spirurina</taxon>
        <taxon>Gnathostomatomorpha</taxon>
        <taxon>Gnathostomatoidea</taxon>
        <taxon>Gnathostomatidae</taxon>
        <taxon>Gnathostoma</taxon>
    </lineage>
</organism>
<evidence type="ECO:0000313" key="3">
    <source>
        <dbReference type="Proteomes" id="UP001608902"/>
    </source>
</evidence>